<dbReference type="EMBL" id="JBANQN010000592">
    <property type="protein sequence ID" value="KAK6770135.1"/>
    <property type="molecule type" value="Genomic_DNA"/>
</dbReference>
<dbReference type="EMBL" id="JBANQN010001176">
    <property type="protein sequence ID" value="KAK6768346.1"/>
    <property type="molecule type" value="Genomic_DNA"/>
</dbReference>
<organism evidence="3 4">
    <name type="scientific">Solanum bulbocastanum</name>
    <name type="common">Wild potato</name>
    <dbReference type="NCBI Taxonomy" id="147425"/>
    <lineage>
        <taxon>Eukaryota</taxon>
        <taxon>Viridiplantae</taxon>
        <taxon>Streptophyta</taxon>
        <taxon>Embryophyta</taxon>
        <taxon>Tracheophyta</taxon>
        <taxon>Spermatophyta</taxon>
        <taxon>Magnoliopsida</taxon>
        <taxon>eudicotyledons</taxon>
        <taxon>Gunneridae</taxon>
        <taxon>Pentapetalae</taxon>
        <taxon>asterids</taxon>
        <taxon>lamiids</taxon>
        <taxon>Solanales</taxon>
        <taxon>Solanaceae</taxon>
        <taxon>Solanoideae</taxon>
        <taxon>Solaneae</taxon>
        <taxon>Solanum</taxon>
    </lineage>
</organism>
<evidence type="ECO:0000313" key="3">
    <source>
        <dbReference type="EMBL" id="KAK6772142.1"/>
    </source>
</evidence>
<accession>A0AAN8SSN4</accession>
<comment type="caution">
    <text evidence="3">The sequence shown here is derived from an EMBL/GenBank/DDBJ whole genome shotgun (WGS) entry which is preliminary data.</text>
</comment>
<dbReference type="Proteomes" id="UP001371456">
    <property type="component" value="Unassembled WGS sequence"/>
</dbReference>
<evidence type="ECO:0000313" key="2">
    <source>
        <dbReference type="EMBL" id="KAK6770135.1"/>
    </source>
</evidence>
<reference evidence="3 4" key="1">
    <citation type="submission" date="2024-02" db="EMBL/GenBank/DDBJ databases">
        <title>de novo genome assembly of Solanum bulbocastanum strain 11H21.</title>
        <authorList>
            <person name="Hosaka A.J."/>
        </authorList>
    </citation>
    <scope>NUCLEOTIDE SEQUENCE [LARGE SCALE GENOMIC DNA]</scope>
    <source>
        <tissue evidence="3">Young leaves</tissue>
    </source>
</reference>
<evidence type="ECO:0000313" key="4">
    <source>
        <dbReference type="Proteomes" id="UP001371456"/>
    </source>
</evidence>
<keyword evidence="4" id="KW-1185">Reference proteome</keyword>
<evidence type="ECO:0000313" key="1">
    <source>
        <dbReference type="EMBL" id="KAK6768346.1"/>
    </source>
</evidence>
<dbReference type="EMBL" id="JBANQN010000100">
    <property type="protein sequence ID" value="KAK6772142.1"/>
    <property type="molecule type" value="Genomic_DNA"/>
</dbReference>
<name>A0AAN8SSN4_SOLBU</name>
<proteinExistence type="predicted"/>
<sequence length="13" mass="1467">MKIKTSSGFKNLL</sequence>
<protein>
    <submittedName>
        <fullName evidence="3">Uncharacterized protein</fullName>
    </submittedName>
</protein>
<gene>
    <name evidence="3" type="ORF">RDI58_030608</name>
    <name evidence="2" type="ORF">RDI58_032624</name>
    <name evidence="1" type="ORF">RDI58_034412</name>
</gene>